<dbReference type="InterPro" id="IPR006680">
    <property type="entry name" value="Amidohydro-rel"/>
</dbReference>
<dbReference type="Gene3D" id="2.30.40.10">
    <property type="entry name" value="Urease, subunit C, domain 1"/>
    <property type="match status" value="1"/>
</dbReference>
<dbReference type="Pfam" id="PF01979">
    <property type="entry name" value="Amidohydro_1"/>
    <property type="match status" value="1"/>
</dbReference>
<dbReference type="InterPro" id="IPR011059">
    <property type="entry name" value="Metal-dep_hydrolase_composite"/>
</dbReference>
<comment type="caution">
    <text evidence="2">The sequence shown here is derived from an EMBL/GenBank/DDBJ whole genome shotgun (WGS) entry which is preliminary data.</text>
</comment>
<dbReference type="Gene3D" id="3.20.20.140">
    <property type="entry name" value="Metal-dependent hydrolases"/>
    <property type="match status" value="1"/>
</dbReference>
<dbReference type="GO" id="GO:0016810">
    <property type="term" value="F:hydrolase activity, acting on carbon-nitrogen (but not peptide) bonds"/>
    <property type="evidence" value="ECO:0007669"/>
    <property type="project" value="InterPro"/>
</dbReference>
<dbReference type="EMBL" id="JAWDJX010000038">
    <property type="protein sequence ID" value="KAK3049704.1"/>
    <property type="molecule type" value="Genomic_DNA"/>
</dbReference>
<evidence type="ECO:0000313" key="2">
    <source>
        <dbReference type="EMBL" id="KAK3049704.1"/>
    </source>
</evidence>
<sequence length="514" mass="55877">MSYLLKNGTVLLHDDHERVQVANTDILIEGNKISKIGKDITAASSATIIDCTDKIISPGFIDTHHHVWQTQLKGRHADQTFLEYMPSGNFTHKIFTAEDVFWGQLGGCLEMIDGGTTAVADFAHMNMSPEHNYHAISATVASGLRSVYGYSFNPRLSSTDPITIDQNGFGGHAMPTFDELFKASPWADGRVKLGISWDGFAFAPKEYVDMLMAKINEAKIDLIQTHISWKPGMPSMPQAIDKVGALDGRFLMAHSNMSKDDADLYRKHGVHYSSTPSTELQMALAAPVMAFRDDLEVKDLGSLGVDCHSNNSAYLPGEARLGLQSARAARAQVGGLQDPKQVGDEEASEANDLLQVAEKKGKVPLTVGYSVEEAFNLATIRGAHAMKMLDQIGSIAEGKLADLVIFDANSPSMVCAGIHDPVAAIVLHSSPADVDTVIVDGVVRKQNGKLLEVQLDDDGKQVAGTGSLKWSDVASNLTRTRRRIQAEAEKIDYKDGESKVMEAFHIQESDLEDP</sequence>
<protein>
    <recommendedName>
        <fullName evidence="1">Amidohydrolase-related domain-containing protein</fullName>
    </recommendedName>
</protein>
<name>A0AAJ0DGD1_9PEZI</name>
<proteinExistence type="predicted"/>
<reference evidence="2" key="1">
    <citation type="submission" date="2023-04" db="EMBL/GenBank/DDBJ databases">
        <title>Black Yeasts Isolated from many extreme environments.</title>
        <authorList>
            <person name="Coleine C."/>
            <person name="Stajich J.E."/>
            <person name="Selbmann L."/>
        </authorList>
    </citation>
    <scope>NUCLEOTIDE SEQUENCE</scope>
    <source>
        <strain evidence="2">CCFEE 5312</strain>
    </source>
</reference>
<gene>
    <name evidence="2" type="ORF">LTR09_009126</name>
</gene>
<dbReference type="SUPFAM" id="SSF51556">
    <property type="entry name" value="Metallo-dependent hydrolases"/>
    <property type="match status" value="1"/>
</dbReference>
<dbReference type="SUPFAM" id="SSF51338">
    <property type="entry name" value="Composite domain of metallo-dependent hydrolases"/>
    <property type="match status" value="1"/>
</dbReference>
<keyword evidence="3" id="KW-1185">Reference proteome</keyword>
<evidence type="ECO:0000313" key="3">
    <source>
        <dbReference type="Proteomes" id="UP001271007"/>
    </source>
</evidence>
<dbReference type="AlphaFoldDB" id="A0AAJ0DGD1"/>
<dbReference type="Proteomes" id="UP001271007">
    <property type="component" value="Unassembled WGS sequence"/>
</dbReference>
<evidence type="ECO:0000259" key="1">
    <source>
        <dbReference type="Pfam" id="PF01979"/>
    </source>
</evidence>
<organism evidence="2 3">
    <name type="scientific">Extremus antarcticus</name>
    <dbReference type="NCBI Taxonomy" id="702011"/>
    <lineage>
        <taxon>Eukaryota</taxon>
        <taxon>Fungi</taxon>
        <taxon>Dikarya</taxon>
        <taxon>Ascomycota</taxon>
        <taxon>Pezizomycotina</taxon>
        <taxon>Dothideomycetes</taxon>
        <taxon>Dothideomycetidae</taxon>
        <taxon>Mycosphaerellales</taxon>
        <taxon>Extremaceae</taxon>
        <taxon>Extremus</taxon>
    </lineage>
</organism>
<dbReference type="PANTHER" id="PTHR43794">
    <property type="entry name" value="AMINOHYDROLASE SSNA-RELATED"/>
    <property type="match status" value="1"/>
</dbReference>
<accession>A0AAJ0DGD1</accession>
<dbReference type="InterPro" id="IPR050287">
    <property type="entry name" value="MTA/SAH_deaminase"/>
</dbReference>
<dbReference type="PANTHER" id="PTHR43794:SF5">
    <property type="entry name" value="CHLOROHYDROLASE FAMILY PROTEIN"/>
    <property type="match status" value="1"/>
</dbReference>
<feature type="domain" description="Amidohydrolase-related" evidence="1">
    <location>
        <begin position="55"/>
        <end position="443"/>
    </location>
</feature>
<dbReference type="InterPro" id="IPR032466">
    <property type="entry name" value="Metal_Hydrolase"/>
</dbReference>